<evidence type="ECO:0000256" key="1">
    <source>
        <dbReference type="SAM" id="MobiDB-lite"/>
    </source>
</evidence>
<evidence type="ECO:0000313" key="3">
    <source>
        <dbReference type="Proteomes" id="UP000441032"/>
    </source>
</evidence>
<accession>A0A7X2LBR9</accession>
<dbReference type="RefSeq" id="WP_154207018.1">
    <property type="nucleotide sequence ID" value="NZ_WJYN01000004.1"/>
</dbReference>
<proteinExistence type="predicted"/>
<dbReference type="Proteomes" id="UP000441032">
    <property type="component" value="Unassembled WGS sequence"/>
</dbReference>
<protein>
    <submittedName>
        <fullName evidence="2">Uncharacterized protein</fullName>
    </submittedName>
</protein>
<sequence>MATKSKKRDLAVTQKLLDFSLTDFFAESADFKSFKPAIDHPRGRFKTRHSIELFLEQADDEIPALRLKISATLTGYSAGEDKKTEASDMVDANMTFQVKLVAISRFALSNPVKINDVGEEPEPELVAELLATSYPLIMSKLRDYAADLGYRSVEPKLGLSRKSFIEDVVTRRQASGASKVGRARASSKTEQSQ</sequence>
<organism evidence="2 3">
    <name type="scientific">Ralstonia pickettii</name>
    <name type="common">Burkholderia pickettii</name>
    <dbReference type="NCBI Taxonomy" id="329"/>
    <lineage>
        <taxon>Bacteria</taxon>
        <taxon>Pseudomonadati</taxon>
        <taxon>Pseudomonadota</taxon>
        <taxon>Betaproteobacteria</taxon>
        <taxon>Burkholderiales</taxon>
        <taxon>Burkholderiaceae</taxon>
        <taxon>Ralstonia</taxon>
    </lineage>
</organism>
<gene>
    <name evidence="2" type="ORF">GJQ57_12440</name>
</gene>
<reference evidence="2 3" key="1">
    <citation type="submission" date="2019-11" db="EMBL/GenBank/DDBJ databases">
        <title>Phenotypic characterization of an OXA-22 and OXA-60 co-producing Ralstonia pickettii clinical strain.</title>
        <authorList>
            <person name="He F."/>
        </authorList>
    </citation>
    <scope>NUCLEOTIDE SEQUENCE [LARGE SCALE GENOMIC DNA]</scope>
    <source>
        <strain evidence="2 3">PSLESD1</strain>
    </source>
</reference>
<name>A0A7X2LBR9_RALPI</name>
<dbReference type="EMBL" id="WJYN01000004">
    <property type="protein sequence ID" value="MRS99452.1"/>
    <property type="molecule type" value="Genomic_DNA"/>
</dbReference>
<feature type="region of interest" description="Disordered" evidence="1">
    <location>
        <begin position="173"/>
        <end position="193"/>
    </location>
</feature>
<evidence type="ECO:0000313" key="2">
    <source>
        <dbReference type="EMBL" id="MRS99452.1"/>
    </source>
</evidence>
<dbReference type="AlphaFoldDB" id="A0A7X2LBR9"/>
<comment type="caution">
    <text evidence="2">The sequence shown here is derived from an EMBL/GenBank/DDBJ whole genome shotgun (WGS) entry which is preliminary data.</text>
</comment>